<dbReference type="Proteomes" id="UP001305779">
    <property type="component" value="Unassembled WGS sequence"/>
</dbReference>
<evidence type="ECO:0008006" key="3">
    <source>
        <dbReference type="Google" id="ProtNLM"/>
    </source>
</evidence>
<dbReference type="SUPFAM" id="SSF52047">
    <property type="entry name" value="RNI-like"/>
    <property type="match status" value="1"/>
</dbReference>
<protein>
    <recommendedName>
        <fullName evidence="3">F-box domain-containing protein</fullName>
    </recommendedName>
</protein>
<evidence type="ECO:0000313" key="1">
    <source>
        <dbReference type="EMBL" id="KAK4505767.1"/>
    </source>
</evidence>
<dbReference type="InterPro" id="IPR032675">
    <property type="entry name" value="LRR_dom_sf"/>
</dbReference>
<proteinExistence type="predicted"/>
<dbReference type="Gene3D" id="3.80.10.10">
    <property type="entry name" value="Ribonuclease Inhibitor"/>
    <property type="match status" value="1"/>
</dbReference>
<name>A0ABR0EVX9_ZASCE</name>
<evidence type="ECO:0000313" key="2">
    <source>
        <dbReference type="Proteomes" id="UP001305779"/>
    </source>
</evidence>
<gene>
    <name evidence="1" type="ORF">PRZ48_003732</name>
</gene>
<keyword evidence="2" id="KW-1185">Reference proteome</keyword>
<comment type="caution">
    <text evidence="1">The sequence shown here is derived from an EMBL/GenBank/DDBJ whole genome shotgun (WGS) entry which is preliminary data.</text>
</comment>
<accession>A0ABR0EVX9</accession>
<organism evidence="1 2">
    <name type="scientific">Zasmidium cellare</name>
    <name type="common">Wine cellar mold</name>
    <name type="synonym">Racodium cellare</name>
    <dbReference type="NCBI Taxonomy" id="395010"/>
    <lineage>
        <taxon>Eukaryota</taxon>
        <taxon>Fungi</taxon>
        <taxon>Dikarya</taxon>
        <taxon>Ascomycota</taxon>
        <taxon>Pezizomycotina</taxon>
        <taxon>Dothideomycetes</taxon>
        <taxon>Dothideomycetidae</taxon>
        <taxon>Mycosphaerellales</taxon>
        <taxon>Mycosphaerellaceae</taxon>
        <taxon>Zasmidium</taxon>
    </lineage>
</organism>
<dbReference type="EMBL" id="JAXOVC010000002">
    <property type="protein sequence ID" value="KAK4505767.1"/>
    <property type="molecule type" value="Genomic_DNA"/>
</dbReference>
<reference evidence="1 2" key="1">
    <citation type="journal article" date="2023" name="G3 (Bethesda)">
        <title>A chromosome-level genome assembly of Zasmidium syzygii isolated from banana leaves.</title>
        <authorList>
            <person name="van Westerhoven A.C."/>
            <person name="Mehrabi R."/>
            <person name="Talebi R."/>
            <person name="Steentjes M.B.F."/>
            <person name="Corcolon B."/>
            <person name="Chong P.A."/>
            <person name="Kema G.H.J."/>
            <person name="Seidl M.F."/>
        </authorList>
    </citation>
    <scope>NUCLEOTIDE SEQUENCE [LARGE SCALE GENOMIC DNA]</scope>
    <source>
        <strain evidence="1 2">P124</strain>
    </source>
</reference>
<sequence length="576" mass="64668">MSDLKDATNGHYAADFWQLPELLSLVASNLSHPGDLKSLCLTSRSLHAAVTPVLYRRVEIDLDKISEDDVILKSGHCGHKHIRDLIIKSSKQSSRITDEACWQLGHLMGLLPQDRLESLCTPDGIVLSPDVLKAVFTRQRALKYMHLGPMHLSSSVPQPASQNLTGLQIPEKIGCLADLDFYGDLLRNGPNIKGLSIRAELLNYTFEKQIRLSNSVHFQDIEDDDVALGPSVVFSRLFGRLQSNAAPLPLEKLFLSRQRLSEAEESLVPFVAWENLRELQIHNCPDVDELLTRLTRDFKMKGSALRVFSLYVDDYSSPELEGRFHIVMSFLKSFEGLRFLEIRWDDPDLFFDLGCIEGHLPTLTDLCLSFQGSRSTHSWLPDDSEIQYLLQNGPNLRQLALPLKNEHNRNTGRSGIGSETVSMPVIVKAASADPQQVLILQSSHVKVLHVLSLPECRRHEGATPPDLYSFASNIMAKASRYKDSALQFLCIGDWRWYQNTATSSVGGRYGIETEGGCYFRGVQTDCFGMTRPAAIPVPAKRVKLEFPFWDAYVSDSEQYCLGAADYRLLGRRGQFT</sequence>